<feature type="compositionally biased region" description="Basic and acidic residues" evidence="1">
    <location>
        <begin position="34"/>
        <end position="49"/>
    </location>
</feature>
<accession>A0ABU5IKJ0</accession>
<evidence type="ECO:0000313" key="3">
    <source>
        <dbReference type="EMBL" id="MDZ5459422.1"/>
    </source>
</evidence>
<sequence>MDAMVSVWWLLVAFWVGGVLGLLLGAVAALSRAPREGGKGIPDDRREPRMPPPGPSRHAHGGGAVPRG</sequence>
<comment type="caution">
    <text evidence="3">The sequence shown here is derived from an EMBL/GenBank/DDBJ whole genome shotgun (WGS) entry which is preliminary data.</text>
</comment>
<evidence type="ECO:0000313" key="4">
    <source>
        <dbReference type="Proteomes" id="UP001293718"/>
    </source>
</evidence>
<feature type="transmembrane region" description="Helical" evidence="2">
    <location>
        <begin position="6"/>
        <end position="30"/>
    </location>
</feature>
<evidence type="ECO:0000256" key="1">
    <source>
        <dbReference type="SAM" id="MobiDB-lite"/>
    </source>
</evidence>
<dbReference type="EMBL" id="JAXOJX010000043">
    <property type="protein sequence ID" value="MDZ5459422.1"/>
    <property type="molecule type" value="Genomic_DNA"/>
</dbReference>
<keyword evidence="2" id="KW-1133">Transmembrane helix</keyword>
<organism evidence="3 4">
    <name type="scientific">Azohydromonas lata</name>
    <dbReference type="NCBI Taxonomy" id="45677"/>
    <lineage>
        <taxon>Bacteria</taxon>
        <taxon>Pseudomonadati</taxon>
        <taxon>Pseudomonadota</taxon>
        <taxon>Betaproteobacteria</taxon>
        <taxon>Burkholderiales</taxon>
        <taxon>Sphaerotilaceae</taxon>
        <taxon>Azohydromonas</taxon>
    </lineage>
</organism>
<protein>
    <submittedName>
        <fullName evidence="3">Uncharacterized protein</fullName>
    </submittedName>
</protein>
<feature type="region of interest" description="Disordered" evidence="1">
    <location>
        <begin position="34"/>
        <end position="68"/>
    </location>
</feature>
<keyword evidence="2" id="KW-0472">Membrane</keyword>
<keyword evidence="2" id="KW-0812">Transmembrane</keyword>
<gene>
    <name evidence="3" type="ORF">SM757_22845</name>
</gene>
<evidence type="ECO:0000256" key="2">
    <source>
        <dbReference type="SAM" id="Phobius"/>
    </source>
</evidence>
<proteinExistence type="predicted"/>
<dbReference type="RefSeq" id="WP_066335752.1">
    <property type="nucleotide sequence ID" value="NZ_JAXOJX010000043.1"/>
</dbReference>
<reference evidence="3 4" key="1">
    <citation type="submission" date="2023-11" db="EMBL/GenBank/DDBJ databases">
        <title>Draft genome of Azohydromonas lata strain H1 (DSM1123), a polyhydroxyalkanoate producer.</title>
        <authorList>
            <person name="Traversa D."/>
            <person name="D'Addabbo P."/>
            <person name="Pazzani C."/>
            <person name="Manzari C."/>
            <person name="Chiara M."/>
            <person name="Scrascia M."/>
        </authorList>
    </citation>
    <scope>NUCLEOTIDE SEQUENCE [LARGE SCALE GENOMIC DNA]</scope>
    <source>
        <strain evidence="3 4">H1</strain>
    </source>
</reference>
<name>A0ABU5IKJ0_9BURK</name>
<keyword evidence="4" id="KW-1185">Reference proteome</keyword>
<dbReference type="Proteomes" id="UP001293718">
    <property type="component" value="Unassembled WGS sequence"/>
</dbReference>